<organism evidence="2 3">
    <name type="scientific">Neotoma lepida</name>
    <name type="common">Desert woodrat</name>
    <dbReference type="NCBI Taxonomy" id="56216"/>
    <lineage>
        <taxon>Eukaryota</taxon>
        <taxon>Metazoa</taxon>
        <taxon>Chordata</taxon>
        <taxon>Craniata</taxon>
        <taxon>Vertebrata</taxon>
        <taxon>Euteleostomi</taxon>
        <taxon>Mammalia</taxon>
        <taxon>Eutheria</taxon>
        <taxon>Euarchontoglires</taxon>
        <taxon>Glires</taxon>
        <taxon>Rodentia</taxon>
        <taxon>Myomorpha</taxon>
        <taxon>Muroidea</taxon>
        <taxon>Cricetidae</taxon>
        <taxon>Neotominae</taxon>
        <taxon>Neotoma</taxon>
    </lineage>
</organism>
<dbReference type="InterPro" id="IPR033127">
    <property type="entry name" value="UBQ-activ_enz_E1_Cys_AS"/>
</dbReference>
<evidence type="ECO:0000256" key="1">
    <source>
        <dbReference type="PROSITE-ProRule" id="PRU10132"/>
    </source>
</evidence>
<reference evidence="2 3" key="1">
    <citation type="submission" date="2016-06" db="EMBL/GenBank/DDBJ databases">
        <title>The Draft Genome Sequence and Annotation of the Desert Woodrat Neotoma lepida.</title>
        <authorList>
            <person name="Campbell M."/>
            <person name="Oakeson K.F."/>
            <person name="Yandell M."/>
            <person name="Halpert J.R."/>
            <person name="Dearing D."/>
        </authorList>
    </citation>
    <scope>NUCLEOTIDE SEQUENCE [LARGE SCALE GENOMIC DNA]</scope>
    <source>
        <strain evidence="2">417</strain>
        <tissue evidence="2">Liver</tissue>
    </source>
</reference>
<feature type="non-terminal residue" evidence="2">
    <location>
        <position position="1"/>
    </location>
</feature>
<sequence>GNLTPWQEETTSESCSLAHMVPGSLPLEAGEVVDVPGRWVAPAVDNTSGHIHSDYKQMFLFYGSVPLKEISWSTKEPPSPQSFLTKMQVKQKISSWEINKSVMMLSPVLKNAHDVVLGSIVTGSIIENGYEELGNRESVEVLICLLQRHSDAITCTRTSLQAEKGAVWWEKCHSAARDIHNLACLKRQAARDPDVQKKMHLKKKRHMVPCLLGSGPRPTPQPSPRHRQATIMTYFQLCHNASPLHSLPNPSPYLPTLPNTNYQAPFRKLLFPFSNIPKRLSDMENSVFFHGHPQSYSSRHNEPEKSIPICTLKNFPNVIEHTMQGPERPSFEAS</sequence>
<keyword evidence="3" id="KW-1185">Reference proteome</keyword>
<gene>
    <name evidence="2" type="ORF">A6R68_21659</name>
</gene>
<comment type="caution">
    <text evidence="2">The sequence shown here is derived from an EMBL/GenBank/DDBJ whole genome shotgun (WGS) entry which is preliminary data.</text>
</comment>
<dbReference type="SUPFAM" id="SSF69572">
    <property type="entry name" value="Activating enzymes of the ubiquitin-like proteins"/>
    <property type="match status" value="1"/>
</dbReference>
<dbReference type="Proteomes" id="UP000092124">
    <property type="component" value="Unassembled WGS sequence"/>
</dbReference>
<dbReference type="EMBL" id="LZPO01017459">
    <property type="protein sequence ID" value="OBS80139.1"/>
    <property type="molecule type" value="Genomic_DNA"/>
</dbReference>
<evidence type="ECO:0000313" key="2">
    <source>
        <dbReference type="EMBL" id="OBS80139.1"/>
    </source>
</evidence>
<dbReference type="GO" id="GO:0008641">
    <property type="term" value="F:ubiquitin-like modifier activating enzyme activity"/>
    <property type="evidence" value="ECO:0007669"/>
    <property type="project" value="InterPro"/>
</dbReference>
<dbReference type="PROSITE" id="PS00865">
    <property type="entry name" value="UBIQUITIN_ACTIVAT_2"/>
    <property type="match status" value="1"/>
</dbReference>
<dbReference type="AlphaFoldDB" id="A0A1A6HPG5"/>
<protein>
    <submittedName>
        <fullName evidence="2">Uncharacterized protein</fullName>
    </submittedName>
</protein>
<dbReference type="Gene3D" id="1.10.10.2660">
    <property type="entry name" value="Ubiquitin-activating enzyme E1, SCCH domain"/>
    <property type="match status" value="1"/>
</dbReference>
<name>A0A1A6HPG5_NEOLE</name>
<accession>A0A1A6HPG5</accession>
<dbReference type="InterPro" id="IPR042063">
    <property type="entry name" value="Ubi_acti_E1_SCCH"/>
</dbReference>
<dbReference type="STRING" id="56216.A0A1A6HPG5"/>
<proteinExistence type="predicted"/>
<evidence type="ECO:0000313" key="3">
    <source>
        <dbReference type="Proteomes" id="UP000092124"/>
    </source>
</evidence>
<dbReference type="InterPro" id="IPR035985">
    <property type="entry name" value="Ubiquitin-activating_enz"/>
</dbReference>
<feature type="active site" description="Glycyl thioester intermediate" evidence="1">
    <location>
        <position position="310"/>
    </location>
</feature>